<accession>A0A4E0RQR5</accession>
<feature type="domain" description="Protein kinase" evidence="12">
    <location>
        <begin position="14"/>
        <end position="268"/>
    </location>
</feature>
<dbReference type="AlphaFoldDB" id="A0A4E0RQR5"/>
<evidence type="ECO:0000256" key="11">
    <source>
        <dbReference type="SAM" id="MobiDB-lite"/>
    </source>
</evidence>
<keyword evidence="5 10" id="KW-0547">Nucleotide-binding</keyword>
<feature type="compositionally biased region" description="Basic and acidic residues" evidence="11">
    <location>
        <begin position="451"/>
        <end position="463"/>
    </location>
</feature>
<evidence type="ECO:0000256" key="6">
    <source>
        <dbReference type="ARBA" id="ARBA00022777"/>
    </source>
</evidence>
<evidence type="ECO:0000256" key="9">
    <source>
        <dbReference type="ARBA" id="ARBA00048679"/>
    </source>
</evidence>
<dbReference type="InterPro" id="IPR011009">
    <property type="entry name" value="Kinase-like_dom_sf"/>
</dbReference>
<evidence type="ECO:0000256" key="2">
    <source>
        <dbReference type="ARBA" id="ARBA00012513"/>
    </source>
</evidence>
<dbReference type="InterPro" id="IPR000719">
    <property type="entry name" value="Prot_kinase_dom"/>
</dbReference>
<reference evidence="13" key="1">
    <citation type="submission" date="2019-03" db="EMBL/GenBank/DDBJ databases">
        <title>Improved annotation for the trematode Fasciola hepatica.</title>
        <authorList>
            <person name="Choi Y.-J."/>
            <person name="Martin J."/>
            <person name="Mitreva M."/>
        </authorList>
    </citation>
    <scope>NUCLEOTIDE SEQUENCE [LARGE SCALE GENOMIC DNA]</scope>
</reference>
<dbReference type="InterPro" id="IPR008271">
    <property type="entry name" value="Ser/Thr_kinase_AS"/>
</dbReference>
<evidence type="ECO:0000256" key="7">
    <source>
        <dbReference type="ARBA" id="ARBA00022840"/>
    </source>
</evidence>
<keyword evidence="7 10" id="KW-0067">ATP-binding</keyword>
<organism evidence="13 14">
    <name type="scientific">Fasciola hepatica</name>
    <name type="common">Liver fluke</name>
    <dbReference type="NCBI Taxonomy" id="6192"/>
    <lineage>
        <taxon>Eukaryota</taxon>
        <taxon>Metazoa</taxon>
        <taxon>Spiralia</taxon>
        <taxon>Lophotrochozoa</taxon>
        <taxon>Platyhelminthes</taxon>
        <taxon>Trematoda</taxon>
        <taxon>Digenea</taxon>
        <taxon>Plagiorchiida</taxon>
        <taxon>Echinostomata</taxon>
        <taxon>Echinostomatoidea</taxon>
        <taxon>Fasciolidae</taxon>
        <taxon>Fasciola</taxon>
    </lineage>
</organism>
<dbReference type="PROSITE" id="PS50011">
    <property type="entry name" value="PROTEIN_KINASE_DOM"/>
    <property type="match status" value="1"/>
</dbReference>
<dbReference type="EMBL" id="JXXN02002444">
    <property type="protein sequence ID" value="THD22917.1"/>
    <property type="molecule type" value="Genomic_DNA"/>
</dbReference>
<feature type="binding site" evidence="10">
    <location>
        <position position="43"/>
    </location>
    <ligand>
        <name>ATP</name>
        <dbReference type="ChEBI" id="CHEBI:30616"/>
    </ligand>
</feature>
<evidence type="ECO:0000256" key="8">
    <source>
        <dbReference type="ARBA" id="ARBA00047899"/>
    </source>
</evidence>
<evidence type="ECO:0000259" key="12">
    <source>
        <dbReference type="PROSITE" id="PS50011"/>
    </source>
</evidence>
<evidence type="ECO:0000256" key="10">
    <source>
        <dbReference type="PROSITE-ProRule" id="PRU10141"/>
    </source>
</evidence>
<dbReference type="Gene3D" id="3.30.200.20">
    <property type="entry name" value="Phosphorylase Kinase, domain 1"/>
    <property type="match status" value="1"/>
</dbReference>
<gene>
    <name evidence="13" type="ORF">D915_006187</name>
</gene>
<dbReference type="SMART" id="SM00220">
    <property type="entry name" value="S_TKc"/>
    <property type="match status" value="1"/>
</dbReference>
<dbReference type="Proteomes" id="UP000230066">
    <property type="component" value="Unassembled WGS sequence"/>
</dbReference>
<dbReference type="InterPro" id="IPR017441">
    <property type="entry name" value="Protein_kinase_ATP_BS"/>
</dbReference>
<dbReference type="PANTHER" id="PTHR44899:SF7">
    <property type="entry name" value="NIMA-RELATED KINASE"/>
    <property type="match status" value="1"/>
</dbReference>
<keyword evidence="6" id="KW-0418">Kinase</keyword>
<dbReference type="FunFam" id="3.30.200.20:FF:000097">
    <property type="entry name" value="Probable serine/threonine-protein kinase nek1"/>
    <property type="match status" value="1"/>
</dbReference>
<proteinExistence type="inferred from homology"/>
<evidence type="ECO:0000256" key="4">
    <source>
        <dbReference type="ARBA" id="ARBA00022679"/>
    </source>
</evidence>
<comment type="catalytic activity">
    <reaction evidence="8">
        <text>L-threonyl-[protein] + ATP = O-phospho-L-threonyl-[protein] + ADP + H(+)</text>
        <dbReference type="Rhea" id="RHEA:46608"/>
        <dbReference type="Rhea" id="RHEA-COMP:11060"/>
        <dbReference type="Rhea" id="RHEA-COMP:11605"/>
        <dbReference type="ChEBI" id="CHEBI:15378"/>
        <dbReference type="ChEBI" id="CHEBI:30013"/>
        <dbReference type="ChEBI" id="CHEBI:30616"/>
        <dbReference type="ChEBI" id="CHEBI:61977"/>
        <dbReference type="ChEBI" id="CHEBI:456216"/>
        <dbReference type="EC" id="2.7.11.1"/>
    </reaction>
</comment>
<evidence type="ECO:0000256" key="3">
    <source>
        <dbReference type="ARBA" id="ARBA00022527"/>
    </source>
</evidence>
<dbReference type="FunFam" id="1.10.510.10:FF:000219">
    <property type="entry name" value="Putative serine/threonine-protein kinase Nek4"/>
    <property type="match status" value="1"/>
</dbReference>
<keyword evidence="14" id="KW-1185">Reference proteome</keyword>
<dbReference type="Pfam" id="PF00069">
    <property type="entry name" value="Pkinase"/>
    <property type="match status" value="1"/>
</dbReference>
<feature type="region of interest" description="Disordered" evidence="11">
    <location>
        <begin position="450"/>
        <end position="484"/>
    </location>
</feature>
<dbReference type="SUPFAM" id="SSF56112">
    <property type="entry name" value="Protein kinase-like (PK-like)"/>
    <property type="match status" value="1"/>
</dbReference>
<feature type="compositionally biased region" description="Basic and acidic residues" evidence="11">
    <location>
        <begin position="320"/>
        <end position="336"/>
    </location>
</feature>
<evidence type="ECO:0000256" key="1">
    <source>
        <dbReference type="ARBA" id="ARBA00010886"/>
    </source>
</evidence>
<dbReference type="GO" id="GO:0005524">
    <property type="term" value="F:ATP binding"/>
    <property type="evidence" value="ECO:0007669"/>
    <property type="project" value="UniProtKB-UniRule"/>
</dbReference>
<comment type="caution">
    <text evidence="13">The sequence shown here is derived from an EMBL/GenBank/DDBJ whole genome shotgun (WGS) entry which is preliminary data.</text>
</comment>
<feature type="region of interest" description="Disordered" evidence="11">
    <location>
        <begin position="731"/>
        <end position="760"/>
    </location>
</feature>
<comment type="similarity">
    <text evidence="1">Belongs to the protein kinase superfamily. NEK Ser/Thr protein kinase family. NIMA subfamily.</text>
</comment>
<keyword evidence="3" id="KW-0723">Serine/threonine-protein kinase</keyword>
<evidence type="ECO:0000313" key="14">
    <source>
        <dbReference type="Proteomes" id="UP000230066"/>
    </source>
</evidence>
<name>A0A4E0RQR5_FASHE</name>
<feature type="compositionally biased region" description="Polar residues" evidence="11">
    <location>
        <begin position="504"/>
        <end position="522"/>
    </location>
</feature>
<feature type="region of interest" description="Disordered" evidence="11">
    <location>
        <begin position="315"/>
        <end position="340"/>
    </location>
</feature>
<evidence type="ECO:0000256" key="5">
    <source>
        <dbReference type="ARBA" id="ARBA00022741"/>
    </source>
</evidence>
<dbReference type="GO" id="GO:0004674">
    <property type="term" value="F:protein serine/threonine kinase activity"/>
    <property type="evidence" value="ECO:0007669"/>
    <property type="project" value="UniProtKB-KW"/>
</dbReference>
<comment type="catalytic activity">
    <reaction evidence="9">
        <text>L-seryl-[protein] + ATP = O-phospho-L-seryl-[protein] + ADP + H(+)</text>
        <dbReference type="Rhea" id="RHEA:17989"/>
        <dbReference type="Rhea" id="RHEA-COMP:9863"/>
        <dbReference type="Rhea" id="RHEA-COMP:11604"/>
        <dbReference type="ChEBI" id="CHEBI:15378"/>
        <dbReference type="ChEBI" id="CHEBI:29999"/>
        <dbReference type="ChEBI" id="CHEBI:30616"/>
        <dbReference type="ChEBI" id="CHEBI:83421"/>
        <dbReference type="ChEBI" id="CHEBI:456216"/>
        <dbReference type="EC" id="2.7.11.1"/>
    </reaction>
</comment>
<dbReference type="Gene3D" id="1.10.510.10">
    <property type="entry name" value="Transferase(Phosphotransferase) domain 1"/>
    <property type="match status" value="1"/>
</dbReference>
<feature type="region of interest" description="Disordered" evidence="11">
    <location>
        <begin position="504"/>
        <end position="542"/>
    </location>
</feature>
<dbReference type="PROSITE" id="PS00107">
    <property type="entry name" value="PROTEIN_KINASE_ATP"/>
    <property type="match status" value="1"/>
</dbReference>
<protein>
    <recommendedName>
        <fullName evidence="2">non-specific serine/threonine protein kinase</fullName>
        <ecNumber evidence="2">2.7.11.1</ecNumber>
    </recommendedName>
</protein>
<dbReference type="PANTHER" id="PTHR44899">
    <property type="entry name" value="CAMK FAMILY PROTEIN KINASE"/>
    <property type="match status" value="1"/>
</dbReference>
<sequence>MPISEKSELTLREYEFLKTIGKGSYGEVWLCRQSKDNKQYVLKKIDITQSGHEERKAALLECKLLAELKHPNIVPYKESFVNAGFLYIAMGYCEGGDLSTRLKLQNGQLLSERQLVEWFIQIAIALQHMHSKNILHRDLKTQNIFLTRNDIIKVGDLGIARVLESANAMATTMIGTPYYMSPELFANKPYNHKSDIWALGCVLYEMSTLKHAFNAKSFNALSYKILSGKTPDMPTEYSPELSDILRAMLHQKPEKRPSARRVLSNSFIRKHIVLFLESTKDRHSVVDEFSLDVTEQPTSFSTGLSEVQLKPKFANDADAESFRRKPPLPERPEKKNSTKLPTEQLVISTDLLPRQSGPNLPVAPTGSGSILDRNVILSSPLKNNEQDCPSITQAWRSKPSHDISLNDVKQSTPVLSAKSQPTCTTPIEVSPICPAYEPARFSSGRALYSAKSEETHWSRMDARQRRRERRRLSENAGEQPEGLESSDIVRRIILIQRNNSGTNNLKNPCDSQTRMGTIQRPVSNPECHYKSPSQSISSSRSRGSVHQYASHDHISTDQLDLLSVHPVTCISDPLPLSRATVSQSPDLGYASIINSRSPSLLERLDQIRFTSAPSTTPAAAHLCGSLQTPFRWSNDSGLSAVDSVNSQSPTAAQKRVSFHDPSLDALRVPPVICEEDKEMVNIATCMVETLHSGDVIQSSTESCAPNSNPDEHLQFPKLRSLEENCETPFHAKLSTKSPELRRRTETSPSNNGPTESYEETISRTTRLKNRFANLHDRINQIATFAEWKQECLRNVGLSKLHRVYDILDKDMAAEQQELKLKTILGAEQYAKYMGKIWQLKLFEERMLQR</sequence>
<dbReference type="EC" id="2.7.11.1" evidence="2"/>
<dbReference type="PROSITE" id="PS00108">
    <property type="entry name" value="PROTEIN_KINASE_ST"/>
    <property type="match status" value="1"/>
</dbReference>
<feature type="compositionally biased region" description="Low complexity" evidence="11">
    <location>
        <begin position="531"/>
        <end position="542"/>
    </location>
</feature>
<dbReference type="InterPro" id="IPR051131">
    <property type="entry name" value="NEK_Ser/Thr_kinase_NIMA"/>
</dbReference>
<keyword evidence="4" id="KW-0808">Transferase</keyword>
<evidence type="ECO:0000313" key="13">
    <source>
        <dbReference type="EMBL" id="THD22917.1"/>
    </source>
</evidence>